<gene>
    <name evidence="1" type="ORF">ARMSODRAFT_565415</name>
</gene>
<accession>A0A2H3BST1</accession>
<name>A0A2H3BST1_9AGAR</name>
<dbReference type="Proteomes" id="UP000218334">
    <property type="component" value="Unassembled WGS sequence"/>
</dbReference>
<evidence type="ECO:0000313" key="1">
    <source>
        <dbReference type="EMBL" id="PBK73941.1"/>
    </source>
</evidence>
<dbReference type="EMBL" id="KZ293419">
    <property type="protein sequence ID" value="PBK73941.1"/>
    <property type="molecule type" value="Genomic_DNA"/>
</dbReference>
<dbReference type="AlphaFoldDB" id="A0A2H3BST1"/>
<sequence>MRANIEYTMSERSRTRALATRGPLFRDNLESPSCLLLVIQFTWASCHQLFIKLENNKWKPVCSQLIFLKEARNREKRL</sequence>
<organism evidence="1 2">
    <name type="scientific">Armillaria solidipes</name>
    <dbReference type="NCBI Taxonomy" id="1076256"/>
    <lineage>
        <taxon>Eukaryota</taxon>
        <taxon>Fungi</taxon>
        <taxon>Dikarya</taxon>
        <taxon>Basidiomycota</taxon>
        <taxon>Agaricomycotina</taxon>
        <taxon>Agaricomycetes</taxon>
        <taxon>Agaricomycetidae</taxon>
        <taxon>Agaricales</taxon>
        <taxon>Marasmiineae</taxon>
        <taxon>Physalacriaceae</taxon>
        <taxon>Armillaria</taxon>
    </lineage>
</organism>
<evidence type="ECO:0000313" key="2">
    <source>
        <dbReference type="Proteomes" id="UP000218334"/>
    </source>
</evidence>
<proteinExistence type="predicted"/>
<reference evidence="2" key="1">
    <citation type="journal article" date="2017" name="Nat. Ecol. Evol.">
        <title>Genome expansion and lineage-specific genetic innovations in the forest pathogenic fungi Armillaria.</title>
        <authorList>
            <person name="Sipos G."/>
            <person name="Prasanna A.N."/>
            <person name="Walter M.C."/>
            <person name="O'Connor E."/>
            <person name="Balint B."/>
            <person name="Krizsan K."/>
            <person name="Kiss B."/>
            <person name="Hess J."/>
            <person name="Varga T."/>
            <person name="Slot J."/>
            <person name="Riley R."/>
            <person name="Boka B."/>
            <person name="Rigling D."/>
            <person name="Barry K."/>
            <person name="Lee J."/>
            <person name="Mihaltcheva S."/>
            <person name="LaButti K."/>
            <person name="Lipzen A."/>
            <person name="Waldron R."/>
            <person name="Moloney N.M."/>
            <person name="Sperisen C."/>
            <person name="Kredics L."/>
            <person name="Vagvoelgyi C."/>
            <person name="Patrignani A."/>
            <person name="Fitzpatrick D."/>
            <person name="Nagy I."/>
            <person name="Doyle S."/>
            <person name="Anderson J.B."/>
            <person name="Grigoriev I.V."/>
            <person name="Gueldener U."/>
            <person name="Muensterkoetter M."/>
            <person name="Nagy L.G."/>
        </authorList>
    </citation>
    <scope>NUCLEOTIDE SEQUENCE [LARGE SCALE GENOMIC DNA]</scope>
    <source>
        <strain evidence="2">28-4</strain>
    </source>
</reference>
<protein>
    <submittedName>
        <fullName evidence="1">Uncharacterized protein</fullName>
    </submittedName>
</protein>
<keyword evidence="2" id="KW-1185">Reference proteome</keyword>